<dbReference type="InterPro" id="IPR044153">
    <property type="entry name" value="PIN_Pae0151-like"/>
</dbReference>
<dbReference type="EMBL" id="CAFBNF010000054">
    <property type="protein sequence ID" value="CAB4938244.1"/>
    <property type="molecule type" value="Genomic_DNA"/>
</dbReference>
<dbReference type="Gene3D" id="3.40.50.1010">
    <property type="entry name" value="5'-nuclease"/>
    <property type="match status" value="1"/>
</dbReference>
<proteinExistence type="predicted"/>
<dbReference type="InterPro" id="IPR051619">
    <property type="entry name" value="TypeII_TA_RNase_PINc/VapC"/>
</dbReference>
<dbReference type="PANTHER" id="PTHR35901:SF1">
    <property type="entry name" value="EXONUCLEASE VAPC9"/>
    <property type="match status" value="1"/>
</dbReference>
<dbReference type="Pfam" id="PF01850">
    <property type="entry name" value="PIN"/>
    <property type="match status" value="1"/>
</dbReference>
<dbReference type="InterPro" id="IPR002716">
    <property type="entry name" value="PIN_dom"/>
</dbReference>
<organism evidence="3">
    <name type="scientific">freshwater metagenome</name>
    <dbReference type="NCBI Taxonomy" id="449393"/>
    <lineage>
        <taxon>unclassified sequences</taxon>
        <taxon>metagenomes</taxon>
        <taxon>ecological metagenomes</taxon>
    </lineage>
</organism>
<dbReference type="CDD" id="cd09873">
    <property type="entry name" value="PIN_Pae0151-like"/>
    <property type="match status" value="1"/>
</dbReference>
<evidence type="ECO:0000313" key="3">
    <source>
        <dbReference type="EMBL" id="CAB4938244.1"/>
    </source>
</evidence>
<gene>
    <name evidence="3" type="ORF">UFOPK3773_00681</name>
</gene>
<sequence>MRAEPDQAAPQLIDAEVVGLLRRDSLLRNVDDTTGALALRDLQDWPGERLTHRLFLDRVWELRDNVRSWDAFYVAVAEALNCPLLTLDGRLARARGPRCEIDVIR</sequence>
<dbReference type="InterPro" id="IPR029060">
    <property type="entry name" value="PIN-like_dom_sf"/>
</dbReference>
<protein>
    <submittedName>
        <fullName evidence="3">Unannotated protein</fullName>
    </submittedName>
</protein>
<evidence type="ECO:0000256" key="1">
    <source>
        <dbReference type="ARBA" id="ARBA00022842"/>
    </source>
</evidence>
<dbReference type="SUPFAM" id="SSF88723">
    <property type="entry name" value="PIN domain-like"/>
    <property type="match status" value="1"/>
</dbReference>
<keyword evidence="1" id="KW-0460">Magnesium</keyword>
<dbReference type="AlphaFoldDB" id="A0A6J7J6Q1"/>
<evidence type="ECO:0000259" key="2">
    <source>
        <dbReference type="Pfam" id="PF01850"/>
    </source>
</evidence>
<name>A0A6J7J6Q1_9ZZZZ</name>
<feature type="domain" description="PIN" evidence="2">
    <location>
        <begin position="10"/>
        <end position="95"/>
    </location>
</feature>
<dbReference type="PANTHER" id="PTHR35901">
    <property type="entry name" value="RIBONUCLEASE VAPC3"/>
    <property type="match status" value="1"/>
</dbReference>
<reference evidence="3" key="1">
    <citation type="submission" date="2020-05" db="EMBL/GenBank/DDBJ databases">
        <authorList>
            <person name="Chiriac C."/>
            <person name="Salcher M."/>
            <person name="Ghai R."/>
            <person name="Kavagutti S V."/>
        </authorList>
    </citation>
    <scope>NUCLEOTIDE SEQUENCE</scope>
</reference>
<accession>A0A6J7J6Q1</accession>